<dbReference type="AlphaFoldDB" id="A0A3R8NYW7"/>
<evidence type="ECO:0000256" key="3">
    <source>
        <dbReference type="ARBA" id="ARBA00022801"/>
    </source>
</evidence>
<evidence type="ECO:0000256" key="1">
    <source>
        <dbReference type="ARBA" id="ARBA00001561"/>
    </source>
</evidence>
<dbReference type="GO" id="GO:0009253">
    <property type="term" value="P:peptidoglycan catabolic process"/>
    <property type="evidence" value="ECO:0007669"/>
    <property type="project" value="InterPro"/>
</dbReference>
<evidence type="ECO:0000256" key="5">
    <source>
        <dbReference type="SAM" id="MobiDB-lite"/>
    </source>
</evidence>
<feature type="region of interest" description="Disordered" evidence="5">
    <location>
        <begin position="343"/>
        <end position="362"/>
    </location>
</feature>
<sequence>MSSCREVCARRASTPPARKDDAPIGCGQTARPEPCHPRRARGTCEERGTPGPARGRPWRGPGSVVPGYNTVAVAPNRGARAVRRGDPRSATSATSAEPDREARLTAQARRRALSAVVALGLLLGAAPASGESEQDSGVQRAFQESAHEFGVPATLLMATSYQLTRWEDHRGEQSRAGGYGPMHLTEVDAAKLRAQNPELRGYADHPALHTLSEAAELVDVAPEAIRNDPEQNIRAGAALLAERSKRLHGGTLPTHLGEWYPAIASLSGSPRLSGARDFADSVYEVLDQGRARTTASGQRIAFAPIPEVRPDRDLSATGLADSEPDTEAECPDTVDCRFLPAAYAPTNPEDPSAGYGNYDTAERPDDVQIDSIVIHDTEVAYQTAISLFQDPAHGSSAHYVIRSSDGEVTQMVPTRDMAWHAGSWDRNMRSIGIEHEGWAAEGGTWYTEAMYRSSAKLVRYLAEEHDIPLDREHVVGHDEVSADTPAKAGTEHYDPGPYWDWEHYMDLVGARAEGNRSQTEAVTISPRFETNQPPVSECPDGACQDLPAQPANFVHLRTEPRDDAPLLSNPAVHPDGAPGTTRIEDWSAKATTGRQYAVAERRGDWLALWFDGKKVGCATPVGRTPNRPRTPTSSKHDATASRPTAWPPRRRASTRRASSPARSHRCPARSRPIRPTSRATTWPRRTTTSSTTATRTRTTTRSSAAPSSTSGSPTTTAGCT</sequence>
<dbReference type="EC" id="3.5.1.28" evidence="2"/>
<feature type="domain" description="N-acetylmuramoyl-L-alanine amidase" evidence="6">
    <location>
        <begin position="355"/>
        <end position="496"/>
    </location>
</feature>
<accession>A0A3R8NYW7</accession>
<feature type="region of interest" description="Disordered" evidence="5">
    <location>
        <begin position="1"/>
        <end position="105"/>
    </location>
</feature>
<feature type="compositionally biased region" description="Low complexity" evidence="5">
    <location>
        <begin position="674"/>
        <end position="720"/>
    </location>
</feature>
<comment type="catalytic activity">
    <reaction evidence="1">
        <text>Hydrolyzes the link between N-acetylmuramoyl residues and L-amino acid residues in certain cell-wall glycopeptides.</text>
        <dbReference type="EC" id="3.5.1.28"/>
    </reaction>
</comment>
<dbReference type="PANTHER" id="PTHR30417">
    <property type="entry name" value="N-ACETYLMURAMOYL-L-ALANINE AMIDASE AMID"/>
    <property type="match status" value="1"/>
</dbReference>
<protein>
    <recommendedName>
        <fullName evidence="2">N-acetylmuramoyl-L-alanine amidase</fullName>
        <ecNumber evidence="2">3.5.1.28</ecNumber>
    </recommendedName>
</protein>
<dbReference type="FunFam" id="3.40.80.10:FF:000006">
    <property type="entry name" value="N-acetylmuramoyl-L-alanine amidase"/>
    <property type="match status" value="1"/>
</dbReference>
<dbReference type="GO" id="GO:0008745">
    <property type="term" value="F:N-acetylmuramoyl-L-alanine amidase activity"/>
    <property type="evidence" value="ECO:0007669"/>
    <property type="project" value="UniProtKB-EC"/>
</dbReference>
<keyword evidence="8" id="KW-1185">Reference proteome</keyword>
<dbReference type="Pfam" id="PF01510">
    <property type="entry name" value="Amidase_2"/>
    <property type="match status" value="1"/>
</dbReference>
<dbReference type="Gene3D" id="3.40.80.10">
    <property type="entry name" value="Peptidoglycan recognition protein-like"/>
    <property type="match status" value="1"/>
</dbReference>
<feature type="region of interest" description="Disordered" evidence="5">
    <location>
        <begin position="616"/>
        <end position="720"/>
    </location>
</feature>
<dbReference type="SUPFAM" id="SSF53955">
    <property type="entry name" value="Lysozyme-like"/>
    <property type="match status" value="1"/>
</dbReference>
<keyword evidence="4" id="KW-0961">Cell wall biogenesis/degradation</keyword>
<comment type="caution">
    <text evidence="7">The sequence shown here is derived from an EMBL/GenBank/DDBJ whole genome shotgun (WGS) entry which is preliminary data.</text>
</comment>
<feature type="compositionally biased region" description="Low complexity" evidence="5">
    <location>
        <begin position="49"/>
        <end position="62"/>
    </location>
</feature>
<evidence type="ECO:0000256" key="2">
    <source>
        <dbReference type="ARBA" id="ARBA00011901"/>
    </source>
</evidence>
<feature type="compositionally biased region" description="Basic residues" evidence="5">
    <location>
        <begin position="662"/>
        <end position="672"/>
    </location>
</feature>
<dbReference type="CDD" id="cd06583">
    <property type="entry name" value="PGRP"/>
    <property type="match status" value="1"/>
</dbReference>
<feature type="region of interest" description="Disordered" evidence="5">
    <location>
        <begin position="311"/>
        <end position="330"/>
    </location>
</feature>
<dbReference type="Gene3D" id="1.10.530.10">
    <property type="match status" value="1"/>
</dbReference>
<dbReference type="Proteomes" id="UP000274515">
    <property type="component" value="Unassembled WGS sequence"/>
</dbReference>
<organism evidence="7 8">
    <name type="scientific">Saccharopolyspora rhizosphaerae</name>
    <dbReference type="NCBI Taxonomy" id="2492662"/>
    <lineage>
        <taxon>Bacteria</taxon>
        <taxon>Bacillati</taxon>
        <taxon>Actinomycetota</taxon>
        <taxon>Actinomycetes</taxon>
        <taxon>Pseudonocardiales</taxon>
        <taxon>Pseudonocardiaceae</taxon>
        <taxon>Saccharopolyspora</taxon>
    </lineage>
</organism>
<evidence type="ECO:0000256" key="4">
    <source>
        <dbReference type="ARBA" id="ARBA00023316"/>
    </source>
</evidence>
<keyword evidence="3" id="KW-0378">Hydrolase</keyword>
<gene>
    <name evidence="7" type="ORF">EIL87_24450</name>
</gene>
<dbReference type="EMBL" id="RSAA01000035">
    <property type="protein sequence ID" value="RRO12835.1"/>
    <property type="molecule type" value="Genomic_DNA"/>
</dbReference>
<dbReference type="GO" id="GO:0009254">
    <property type="term" value="P:peptidoglycan turnover"/>
    <property type="evidence" value="ECO:0007669"/>
    <property type="project" value="TreeGrafter"/>
</dbReference>
<dbReference type="InterPro" id="IPR051206">
    <property type="entry name" value="NAMLAA_amidase_2"/>
</dbReference>
<name>A0A3R8NYW7_9PSEU</name>
<dbReference type="InterPro" id="IPR036505">
    <property type="entry name" value="Amidase/PGRP_sf"/>
</dbReference>
<evidence type="ECO:0000259" key="6">
    <source>
        <dbReference type="SMART" id="SM00644"/>
    </source>
</evidence>
<proteinExistence type="predicted"/>
<reference evidence="7 8" key="1">
    <citation type="submission" date="2018-11" db="EMBL/GenBank/DDBJ databases">
        <title>Saccharopolyspora rhizosphaerae sp. nov., an actinomycete isolated from rhizosphere soil in Thailand.</title>
        <authorList>
            <person name="Intra B."/>
            <person name="Euanorasetr J."/>
            <person name="Take A."/>
            <person name="Inahashi Y."/>
            <person name="Mori M."/>
            <person name="Panbangred W."/>
            <person name="Matsumoto A."/>
        </authorList>
    </citation>
    <scope>NUCLEOTIDE SEQUENCE [LARGE SCALE GENOMIC DNA]</scope>
    <source>
        <strain evidence="7 8">H219</strain>
    </source>
</reference>
<evidence type="ECO:0000313" key="8">
    <source>
        <dbReference type="Proteomes" id="UP000274515"/>
    </source>
</evidence>
<dbReference type="SUPFAM" id="SSF55846">
    <property type="entry name" value="N-acetylmuramoyl-L-alanine amidase-like"/>
    <property type="match status" value="1"/>
</dbReference>
<feature type="region of interest" description="Disordered" evidence="5">
    <location>
        <begin position="561"/>
        <end position="582"/>
    </location>
</feature>
<dbReference type="SMART" id="SM00644">
    <property type="entry name" value="Ami_2"/>
    <property type="match status" value="1"/>
</dbReference>
<dbReference type="InterPro" id="IPR002502">
    <property type="entry name" value="Amidase_domain"/>
</dbReference>
<dbReference type="InterPro" id="IPR023346">
    <property type="entry name" value="Lysozyme-like_dom_sf"/>
</dbReference>
<dbReference type="PANTHER" id="PTHR30417:SF1">
    <property type="entry name" value="N-ACETYLMURAMOYL-L-ALANINE AMIDASE AMID"/>
    <property type="match status" value="1"/>
</dbReference>
<dbReference type="GO" id="GO:0071555">
    <property type="term" value="P:cell wall organization"/>
    <property type="evidence" value="ECO:0007669"/>
    <property type="project" value="UniProtKB-KW"/>
</dbReference>
<evidence type="ECO:0000313" key="7">
    <source>
        <dbReference type="EMBL" id="RRO12835.1"/>
    </source>
</evidence>